<sequence length="65" mass="7180">METKPTMSKAMFIQVMTANGKSEDEVNRAVRLIESLHANDPSIGQDEPVNYAAFFEGVEVFSTEA</sequence>
<dbReference type="EMBL" id="VOGB01000005">
    <property type="protein sequence ID" value="MQM73682.1"/>
    <property type="molecule type" value="Genomic_DNA"/>
</dbReference>
<name>A0A6L5GUE0_9FIRM</name>
<evidence type="ECO:0000313" key="1">
    <source>
        <dbReference type="EMBL" id="MQM73682.1"/>
    </source>
</evidence>
<comment type="caution">
    <text evidence="1">The sequence shown here is derived from an EMBL/GenBank/DDBJ whole genome shotgun (WGS) entry which is preliminary data.</text>
</comment>
<dbReference type="AlphaFoldDB" id="A0A6L5GUE0"/>
<reference evidence="1" key="1">
    <citation type="journal article" date="2020" name="Appl. Environ. Microbiol.">
        <title>Medium-Chain Fatty Acid Synthesis by 'Candidatus Weimeria bifida' gen. nov., sp. nov., and 'Candidatus Pseudoramibacter fermentans' sp. nov.</title>
        <authorList>
            <person name="Scarborough M.J."/>
            <person name="Myers K.S."/>
            <person name="Donohue T.J."/>
            <person name="Noguera D.R."/>
        </authorList>
    </citation>
    <scope>NUCLEOTIDE SEQUENCE</scope>
    <source>
        <strain evidence="1">EUB1.1</strain>
    </source>
</reference>
<accession>A0A6L5GUE0</accession>
<dbReference type="Proteomes" id="UP000473648">
    <property type="component" value="Unassembled WGS sequence"/>
</dbReference>
<organism evidence="1 2">
    <name type="scientific">Candidatus Pseudoramibacter fermentans</name>
    <dbReference type="NCBI Taxonomy" id="2594427"/>
    <lineage>
        <taxon>Bacteria</taxon>
        <taxon>Bacillati</taxon>
        <taxon>Bacillota</taxon>
        <taxon>Clostridia</taxon>
        <taxon>Eubacteriales</taxon>
        <taxon>Eubacteriaceae</taxon>
        <taxon>Pseudoramibacter</taxon>
    </lineage>
</organism>
<keyword evidence="2" id="KW-1185">Reference proteome</keyword>
<gene>
    <name evidence="1" type="ORF">FRC53_09780</name>
</gene>
<evidence type="ECO:0000313" key="2">
    <source>
        <dbReference type="Proteomes" id="UP000473648"/>
    </source>
</evidence>
<protein>
    <submittedName>
        <fullName evidence="1">Uncharacterized protein</fullName>
    </submittedName>
</protein>
<proteinExistence type="predicted"/>